<dbReference type="AlphaFoldDB" id="A0A813ZBA2"/>
<feature type="domain" description="EF-hand" evidence="7">
    <location>
        <begin position="100"/>
        <end position="135"/>
    </location>
</feature>
<dbReference type="PROSITE" id="PS00018">
    <property type="entry name" value="EF_HAND_1"/>
    <property type="match status" value="3"/>
</dbReference>
<comment type="caution">
    <text evidence="8">The sequence shown here is derived from an EMBL/GenBank/DDBJ whole genome shotgun (WGS) entry which is preliminary data.</text>
</comment>
<evidence type="ECO:0000256" key="5">
    <source>
        <dbReference type="ARBA" id="ARBA00022837"/>
    </source>
</evidence>
<dbReference type="InterPro" id="IPR028846">
    <property type="entry name" value="Recoverin"/>
</dbReference>
<evidence type="ECO:0000256" key="6">
    <source>
        <dbReference type="ARBA" id="ARBA00023288"/>
    </source>
</evidence>
<keyword evidence="10" id="KW-1185">Reference proteome</keyword>
<evidence type="ECO:0000256" key="1">
    <source>
        <dbReference type="ARBA" id="ARBA00006049"/>
    </source>
</evidence>
<dbReference type="PANTHER" id="PTHR23055">
    <property type="entry name" value="CALCIUM BINDING PROTEINS"/>
    <property type="match status" value="1"/>
</dbReference>
<feature type="domain" description="EF-hand" evidence="7">
    <location>
        <begin position="144"/>
        <end position="179"/>
    </location>
</feature>
<keyword evidence="4" id="KW-0677">Repeat</keyword>
<evidence type="ECO:0000313" key="8">
    <source>
        <dbReference type="EMBL" id="CAF0897609.1"/>
    </source>
</evidence>
<dbReference type="InterPro" id="IPR011992">
    <property type="entry name" value="EF-hand-dom_pair"/>
</dbReference>
<accession>A0A813ZBA2</accession>
<proteinExistence type="inferred from homology"/>
<keyword evidence="6" id="KW-0449">Lipoprotein</keyword>
<dbReference type="GO" id="GO:0005509">
    <property type="term" value="F:calcium ion binding"/>
    <property type="evidence" value="ECO:0007669"/>
    <property type="project" value="InterPro"/>
</dbReference>
<comment type="similarity">
    <text evidence="1">Belongs to the recoverin family.</text>
</comment>
<protein>
    <recommendedName>
        <fullName evidence="7">EF-hand domain-containing protein</fullName>
    </recommendedName>
</protein>
<dbReference type="Proteomes" id="UP000663852">
    <property type="component" value="Unassembled WGS sequence"/>
</dbReference>
<keyword evidence="2" id="KW-0519">Myristate</keyword>
<gene>
    <name evidence="8" type="ORF">EDS130_LOCUS9614</name>
    <name evidence="9" type="ORF">XAT740_LOCUS29634</name>
</gene>
<evidence type="ECO:0000256" key="4">
    <source>
        <dbReference type="ARBA" id="ARBA00022737"/>
    </source>
</evidence>
<dbReference type="InterPro" id="IPR002048">
    <property type="entry name" value="EF_hand_dom"/>
</dbReference>
<dbReference type="Proteomes" id="UP000663828">
    <property type="component" value="Unassembled WGS sequence"/>
</dbReference>
<keyword evidence="3" id="KW-0479">Metal-binding</keyword>
<evidence type="ECO:0000313" key="10">
    <source>
        <dbReference type="Proteomes" id="UP000663828"/>
    </source>
</evidence>
<dbReference type="Gene3D" id="1.10.238.10">
    <property type="entry name" value="EF-hand"/>
    <property type="match status" value="1"/>
</dbReference>
<sequence length="188" mass="21790">MGNKTTKSSLDPTLLDKLTEETGLEREVIIAWRKQFLSACSSGKMNRKDFFKFYRSLRMESDDKVKEIVNFIFTAFDRDSNGKIDFEEFLCGYAITSLGTMRQKLEYVFAIYDKDKNNSIDRKEMVRVMSAMYDLSGKSKDEYPPERCVNDVFSLIDVNNDHSLTKDEFVEGVLKNPYISDIVSPFNQ</sequence>
<dbReference type="OrthoDB" id="191686at2759"/>
<dbReference type="EMBL" id="CAJNOR010002593">
    <property type="protein sequence ID" value="CAF1315810.1"/>
    <property type="molecule type" value="Genomic_DNA"/>
</dbReference>
<feature type="domain" description="EF-hand" evidence="7">
    <location>
        <begin position="64"/>
        <end position="99"/>
    </location>
</feature>
<dbReference type="EMBL" id="CAJNOJ010000032">
    <property type="protein sequence ID" value="CAF0897609.1"/>
    <property type="molecule type" value="Genomic_DNA"/>
</dbReference>
<keyword evidence="5" id="KW-0106">Calcium</keyword>
<dbReference type="PANTHER" id="PTHR23055:SF178">
    <property type="entry name" value="NEUROCALCIN HOMOLOG"/>
    <property type="match status" value="1"/>
</dbReference>
<dbReference type="PRINTS" id="PR00450">
    <property type="entry name" value="RECOVERIN"/>
</dbReference>
<evidence type="ECO:0000259" key="7">
    <source>
        <dbReference type="PROSITE" id="PS50222"/>
    </source>
</evidence>
<dbReference type="CDD" id="cd00051">
    <property type="entry name" value="EFh"/>
    <property type="match status" value="2"/>
</dbReference>
<dbReference type="SUPFAM" id="SSF47473">
    <property type="entry name" value="EF-hand"/>
    <property type="match status" value="1"/>
</dbReference>
<evidence type="ECO:0000256" key="3">
    <source>
        <dbReference type="ARBA" id="ARBA00022723"/>
    </source>
</evidence>
<evidence type="ECO:0000313" key="11">
    <source>
        <dbReference type="Proteomes" id="UP000663852"/>
    </source>
</evidence>
<reference evidence="8" key="1">
    <citation type="submission" date="2021-02" db="EMBL/GenBank/DDBJ databases">
        <authorList>
            <person name="Nowell W R."/>
        </authorList>
    </citation>
    <scope>NUCLEOTIDE SEQUENCE</scope>
</reference>
<dbReference type="FunFam" id="1.10.238.10:FF:000083">
    <property type="entry name" value="guanylyl cyclase-activating protein 1"/>
    <property type="match status" value="1"/>
</dbReference>
<organism evidence="8 11">
    <name type="scientific">Adineta ricciae</name>
    <name type="common">Rotifer</name>
    <dbReference type="NCBI Taxonomy" id="249248"/>
    <lineage>
        <taxon>Eukaryota</taxon>
        <taxon>Metazoa</taxon>
        <taxon>Spiralia</taxon>
        <taxon>Gnathifera</taxon>
        <taxon>Rotifera</taxon>
        <taxon>Eurotatoria</taxon>
        <taxon>Bdelloidea</taxon>
        <taxon>Adinetida</taxon>
        <taxon>Adinetidae</taxon>
        <taxon>Adineta</taxon>
    </lineage>
</organism>
<name>A0A813ZBA2_ADIRI</name>
<dbReference type="Pfam" id="PF13499">
    <property type="entry name" value="EF-hand_7"/>
    <property type="match status" value="2"/>
</dbReference>
<evidence type="ECO:0000256" key="2">
    <source>
        <dbReference type="ARBA" id="ARBA00022707"/>
    </source>
</evidence>
<dbReference type="SMART" id="SM00054">
    <property type="entry name" value="EFh"/>
    <property type="match status" value="3"/>
</dbReference>
<evidence type="ECO:0000313" key="9">
    <source>
        <dbReference type="EMBL" id="CAF1315810.1"/>
    </source>
</evidence>
<dbReference type="InterPro" id="IPR018247">
    <property type="entry name" value="EF_Hand_1_Ca_BS"/>
</dbReference>
<dbReference type="PROSITE" id="PS50222">
    <property type="entry name" value="EF_HAND_2"/>
    <property type="match status" value="3"/>
</dbReference>